<dbReference type="InterPro" id="IPR002421">
    <property type="entry name" value="5-3_exonuclease"/>
</dbReference>
<dbReference type="SMART" id="SM00279">
    <property type="entry name" value="HhH2"/>
    <property type="match status" value="1"/>
</dbReference>
<dbReference type="SMART" id="SM00482">
    <property type="entry name" value="POLAc"/>
    <property type="match status" value="1"/>
</dbReference>
<feature type="compositionally biased region" description="Low complexity" evidence="8">
    <location>
        <begin position="56"/>
        <end position="89"/>
    </location>
</feature>
<organism evidence="11 12">
    <name type="scientific">Dictyostelium purpureum</name>
    <name type="common">Slime mold</name>
    <dbReference type="NCBI Taxonomy" id="5786"/>
    <lineage>
        <taxon>Eukaryota</taxon>
        <taxon>Amoebozoa</taxon>
        <taxon>Evosea</taxon>
        <taxon>Eumycetozoa</taxon>
        <taxon>Dictyostelia</taxon>
        <taxon>Dictyosteliales</taxon>
        <taxon>Dictyosteliaceae</taxon>
        <taxon>Dictyostelium</taxon>
    </lineage>
</organism>
<dbReference type="CDD" id="cd09898">
    <property type="entry name" value="H3TH_53EXO"/>
    <property type="match status" value="1"/>
</dbReference>
<dbReference type="EMBL" id="GL871376">
    <property type="protein sequence ID" value="EGC29930.1"/>
    <property type="molecule type" value="Genomic_DNA"/>
</dbReference>
<dbReference type="STRING" id="5786.F1A1K6"/>
<dbReference type="SUPFAM" id="SSF53098">
    <property type="entry name" value="Ribonuclease H-like"/>
    <property type="match status" value="1"/>
</dbReference>
<reference evidence="12" key="1">
    <citation type="journal article" date="2011" name="Genome Biol.">
        <title>Comparative genomics of the social amoebae Dictyostelium discoideum and Dictyostelium purpureum.</title>
        <authorList>
            <consortium name="US DOE Joint Genome Institute (JGI-PGF)"/>
            <person name="Sucgang R."/>
            <person name="Kuo A."/>
            <person name="Tian X."/>
            <person name="Salerno W."/>
            <person name="Parikh A."/>
            <person name="Feasley C.L."/>
            <person name="Dalin E."/>
            <person name="Tu H."/>
            <person name="Huang E."/>
            <person name="Barry K."/>
            <person name="Lindquist E."/>
            <person name="Shapiro H."/>
            <person name="Bruce D."/>
            <person name="Schmutz J."/>
            <person name="Salamov A."/>
            <person name="Fey P."/>
            <person name="Gaudet P."/>
            <person name="Anjard C."/>
            <person name="Babu M.M."/>
            <person name="Basu S."/>
            <person name="Bushmanova Y."/>
            <person name="van der Wel H."/>
            <person name="Katoh-Kurasawa M."/>
            <person name="Dinh C."/>
            <person name="Coutinho P.M."/>
            <person name="Saito T."/>
            <person name="Elias M."/>
            <person name="Schaap P."/>
            <person name="Kay R.R."/>
            <person name="Henrissat B."/>
            <person name="Eichinger L."/>
            <person name="Rivero F."/>
            <person name="Putnam N.H."/>
            <person name="West C.M."/>
            <person name="Loomis W.F."/>
            <person name="Chisholm R.L."/>
            <person name="Shaulsky G."/>
            <person name="Strassmann J.E."/>
            <person name="Queller D.C."/>
            <person name="Kuspa A."/>
            <person name="Grigoriev I.V."/>
        </authorList>
    </citation>
    <scope>NUCLEOTIDE SEQUENCE [LARGE SCALE GENOMIC DNA]</scope>
    <source>
        <strain evidence="12">QSDP1</strain>
    </source>
</reference>
<dbReference type="Gene3D" id="3.30.420.10">
    <property type="entry name" value="Ribonuclease H-like superfamily/Ribonuclease H"/>
    <property type="match status" value="1"/>
</dbReference>
<dbReference type="Pfam" id="PF01612">
    <property type="entry name" value="DNA_pol_A_exo1"/>
    <property type="match status" value="1"/>
</dbReference>
<dbReference type="CDD" id="cd09859">
    <property type="entry name" value="PIN_53EXO"/>
    <property type="match status" value="1"/>
</dbReference>
<dbReference type="Pfam" id="PF01367">
    <property type="entry name" value="5_3_exonuc"/>
    <property type="match status" value="1"/>
</dbReference>
<dbReference type="FunFam" id="1.10.150.20:FF:000034">
    <property type="entry name" value="DNA polymerase I"/>
    <property type="match status" value="1"/>
</dbReference>
<dbReference type="InterPro" id="IPR008918">
    <property type="entry name" value="HhH2"/>
</dbReference>
<dbReference type="SUPFAM" id="SSF88723">
    <property type="entry name" value="PIN domain-like"/>
    <property type="match status" value="1"/>
</dbReference>
<evidence type="ECO:0000259" key="10">
    <source>
        <dbReference type="SMART" id="SM00482"/>
    </source>
</evidence>
<evidence type="ECO:0000259" key="9">
    <source>
        <dbReference type="SMART" id="SM00475"/>
    </source>
</evidence>
<dbReference type="Gene3D" id="1.20.1060.10">
    <property type="entry name" value="Taq DNA Polymerase, Chain T, domain 4"/>
    <property type="match status" value="1"/>
</dbReference>
<dbReference type="InterPro" id="IPR020045">
    <property type="entry name" value="DNA_polI_H3TH"/>
</dbReference>
<evidence type="ECO:0000256" key="5">
    <source>
        <dbReference type="ARBA" id="ARBA00022932"/>
    </source>
</evidence>
<dbReference type="InterPro" id="IPR020046">
    <property type="entry name" value="5-3_exonucl_a-hlix_arch_N"/>
</dbReference>
<sequence>MISLFNKSLLKTPYRYNNNSLNINKSILYNRPQYSYNNRLFTTNINNGTLLLNNTDEASSSLNPSLNNNNNNEESLNTSNNSNNNNNENQQKTKKIKIKIKSKDPYLELAGNKKIYFSKQKQQERSKLRELDLVDKPLLDVDLNFNLYNHGFDSSQNFTTDISRHNDTELISSIPSAIVDKPKNIRQSKRKKLEMALSNMANGNSNDNTIATNNVNSSQTDSNNSNSNINVNINNVNNMPNNNNKIETNISQASDSSSPTISTMADGAQKHTVLIDGTLMAYKVHATGKSLYHLGENVTILYGFIRSLLKVINNLNPVDNIVVCFDPKGGSSYRKEMFPQYKSQRPSTPQDVLEQFKKLPEITDSLGIKFAVMNGFECDDLLASYARQACDRGDRVTIVSEDKDLLQLVRKNVSVYNVRTDTMMDESEVFNKYGIEPNKLVTLQSLIGDKVDNIPGIPKIGPKTATEIIKQYGTLHEIIDNIEALPQKFIDPIKNSIDQLMVSYQLVTLDENVDLEIPLSSLEFKPIDKTKFLNFLEKYQFNTIKNQLRNYKLKFLNEEGQEELASNTREYSKIEYDYVDDEHYKFEEMSNEEINQLKPKNVTMVRDVETAKKAVATLMQHKNKYHACDTETIAIDLKKVSPIGHGRMICFSIYCGPDVKFFDGNTRLWVDVMDDINGEAVLQEFKEYFEDESILKVWHNYAFDRHIFYNHNINVKGFGGDTLHMARLWNAARQNSGGYSLEALCRELLNKTKTPIKDLFGQKKIKANGEAGKAITIPPLQRIQRDRRSILDWIEYSSLDSELTWSLRENLHMKLEDMVWTQNSTMWDFYYLNWRPFGHLLTEMEQRGMKIDIDYLKNLESTAFKDMEENRNRFISWASKHSEGAKYMNPDSDAQIQQLLFAPVTNKKTKEEMPKSKDFETENVEGIIEEGRTKPKKNMSFILDGLGFPSNSVTTSGWPSVDASALRELAGKSPENGKFGTAYQFFVDKSENKEEGEALGKEACLAIASLLELGTIGTLLNTFIIPLQKLADKNSRLHTSVNVNTETGRLSSRKPNLQNQPALEKDRYKIRKAFTCEPGNTLIVADYGQLELRLLAHITNCKSMISAFKVGGDFHSRTAMGMYPHVKEAVDKGEVLLEWDGDGEPPKPLLKNIFASERRKAKTLNFSIAYGKTAHGLSTDWGVTLKEAQETLNRWYEDRPEVLVWQRKTIATAHSHKWTRTLMGRYRHLPDIDNSAKGMKNHAERASINTPLQGGAADIVMKAMLIIEDNKRIKELGYKLIMQIHDELILEGPEENADEARGLVMNLMSNPLTTPLLIDLVVDCRYAKTWYEAK</sequence>
<evidence type="ECO:0000256" key="1">
    <source>
        <dbReference type="ARBA" id="ARBA00022679"/>
    </source>
</evidence>
<evidence type="ECO:0000256" key="4">
    <source>
        <dbReference type="ARBA" id="ARBA00022763"/>
    </source>
</evidence>
<dbReference type="eggNOG" id="KOG0950">
    <property type="taxonomic scope" value="Eukaryota"/>
</dbReference>
<keyword evidence="2" id="KW-0548">Nucleotidyltransferase</keyword>
<dbReference type="FunCoup" id="F1A1K6">
    <property type="interactions" value="23"/>
</dbReference>
<dbReference type="GO" id="GO:0006261">
    <property type="term" value="P:DNA-templated DNA replication"/>
    <property type="evidence" value="ECO:0007669"/>
    <property type="project" value="InterPro"/>
</dbReference>
<keyword evidence="4" id="KW-0227">DNA damage</keyword>
<feature type="compositionally biased region" description="Low complexity" evidence="8">
    <location>
        <begin position="212"/>
        <end position="230"/>
    </location>
</feature>
<dbReference type="InterPro" id="IPR036397">
    <property type="entry name" value="RNaseH_sf"/>
</dbReference>
<evidence type="ECO:0000313" key="12">
    <source>
        <dbReference type="Proteomes" id="UP000001064"/>
    </source>
</evidence>
<evidence type="ECO:0000256" key="2">
    <source>
        <dbReference type="ARBA" id="ARBA00022695"/>
    </source>
</evidence>
<dbReference type="KEGG" id="dpp:DICPUDRAFT_158421"/>
<feature type="region of interest" description="Disordered" evidence="8">
    <location>
        <begin position="201"/>
        <end position="230"/>
    </location>
</feature>
<gene>
    <name evidence="11" type="ORF">DICPUDRAFT_158421</name>
</gene>
<dbReference type="InterPro" id="IPR043502">
    <property type="entry name" value="DNA/RNA_pol_sf"/>
</dbReference>
<keyword evidence="12" id="KW-1185">Reference proteome</keyword>
<feature type="domain" description="5'-3' exonuclease" evidence="9">
    <location>
        <begin position="270"/>
        <end position="525"/>
    </location>
</feature>
<dbReference type="SUPFAM" id="SSF56672">
    <property type="entry name" value="DNA/RNA polymerases"/>
    <property type="match status" value="1"/>
</dbReference>
<keyword evidence="1" id="KW-0808">Transferase</keyword>
<dbReference type="VEuPathDB" id="AmoebaDB:DICPUDRAFT_158421"/>
<dbReference type="InterPro" id="IPR036279">
    <property type="entry name" value="5-3_exonuclease_C_sf"/>
</dbReference>
<dbReference type="GO" id="GO:0008409">
    <property type="term" value="F:5'-3' exonuclease activity"/>
    <property type="evidence" value="ECO:0007669"/>
    <property type="project" value="InterPro"/>
</dbReference>
<dbReference type="SMART" id="SM00475">
    <property type="entry name" value="53EXOc"/>
    <property type="match status" value="1"/>
</dbReference>
<dbReference type="Gene3D" id="3.30.70.370">
    <property type="match status" value="1"/>
</dbReference>
<dbReference type="GeneID" id="10504863"/>
<dbReference type="InParanoid" id="F1A1K6"/>
<feature type="region of interest" description="Disordered" evidence="8">
    <location>
        <begin position="56"/>
        <end position="96"/>
    </location>
</feature>
<dbReference type="InterPro" id="IPR001098">
    <property type="entry name" value="DNA-dir_DNA_pol_A_palm_dom"/>
</dbReference>
<dbReference type="Pfam" id="PF02739">
    <property type="entry name" value="5_3_exonuc_N"/>
    <property type="match status" value="1"/>
</dbReference>
<evidence type="ECO:0000313" key="11">
    <source>
        <dbReference type="EMBL" id="EGC29930.1"/>
    </source>
</evidence>
<evidence type="ECO:0000256" key="3">
    <source>
        <dbReference type="ARBA" id="ARBA00022705"/>
    </source>
</evidence>
<dbReference type="PRINTS" id="PR00868">
    <property type="entry name" value="DNAPOLI"/>
</dbReference>
<proteinExistence type="predicted"/>
<evidence type="ECO:0000256" key="8">
    <source>
        <dbReference type="SAM" id="MobiDB-lite"/>
    </source>
</evidence>
<dbReference type="CDD" id="cd06139">
    <property type="entry name" value="DNA_polA_I_Ecoli_like_exo"/>
    <property type="match status" value="1"/>
</dbReference>
<dbReference type="OrthoDB" id="275278at2759"/>
<dbReference type="GO" id="GO:0003887">
    <property type="term" value="F:DNA-directed DNA polymerase activity"/>
    <property type="evidence" value="ECO:0000318"/>
    <property type="project" value="GO_Central"/>
</dbReference>
<dbReference type="Gene3D" id="1.10.150.20">
    <property type="entry name" value="5' to 3' exonuclease, C-terminal subdomain"/>
    <property type="match status" value="2"/>
</dbReference>
<dbReference type="GO" id="GO:0006302">
    <property type="term" value="P:double-strand break repair"/>
    <property type="evidence" value="ECO:0000318"/>
    <property type="project" value="GO_Central"/>
</dbReference>
<dbReference type="Pfam" id="PF00476">
    <property type="entry name" value="DNA_pol_A"/>
    <property type="match status" value="2"/>
</dbReference>
<dbReference type="OMA" id="NRPPMPD"/>
<dbReference type="PANTHER" id="PTHR10133:SF27">
    <property type="entry name" value="DNA POLYMERASE NU"/>
    <property type="match status" value="1"/>
</dbReference>
<accession>F1A1K6</accession>
<dbReference type="FunFam" id="1.10.150.20:FF:000003">
    <property type="entry name" value="DNA polymerase I"/>
    <property type="match status" value="1"/>
</dbReference>
<evidence type="ECO:0000256" key="6">
    <source>
        <dbReference type="ARBA" id="ARBA00023125"/>
    </source>
</evidence>
<dbReference type="SUPFAM" id="SSF47807">
    <property type="entry name" value="5' to 3' exonuclease, C-terminal subdomain"/>
    <property type="match status" value="1"/>
</dbReference>
<keyword evidence="6" id="KW-0238">DNA-binding</keyword>
<keyword evidence="3" id="KW-0235">DNA replication</keyword>
<dbReference type="CDD" id="cd08640">
    <property type="entry name" value="DNA_pol_A_plastid_like"/>
    <property type="match status" value="1"/>
</dbReference>
<keyword evidence="5" id="KW-0239">DNA-directed DNA polymerase</keyword>
<dbReference type="Gene3D" id="3.40.50.1010">
    <property type="entry name" value="5'-nuclease"/>
    <property type="match status" value="1"/>
</dbReference>
<dbReference type="InterPro" id="IPR002562">
    <property type="entry name" value="3'-5'_exonuclease_dom"/>
</dbReference>
<keyword evidence="7" id="KW-0234">DNA repair</keyword>
<name>F1A1K6_DICPU</name>
<evidence type="ECO:0000256" key="7">
    <source>
        <dbReference type="ARBA" id="ARBA00023204"/>
    </source>
</evidence>
<dbReference type="PANTHER" id="PTHR10133">
    <property type="entry name" value="DNA POLYMERASE I"/>
    <property type="match status" value="1"/>
</dbReference>
<dbReference type="InterPro" id="IPR002298">
    <property type="entry name" value="DNA_polymerase_A"/>
</dbReference>
<dbReference type="FunFam" id="3.30.420.10:FF:000138">
    <property type="entry name" value="DNA polymerase I"/>
    <property type="match status" value="1"/>
</dbReference>
<dbReference type="InterPro" id="IPR012337">
    <property type="entry name" value="RNaseH-like_sf"/>
</dbReference>
<protein>
    <submittedName>
        <fullName evidence="11">Uncharacterized protein</fullName>
    </submittedName>
</protein>
<dbReference type="RefSeq" id="XP_003293552.1">
    <property type="nucleotide sequence ID" value="XM_003293504.1"/>
</dbReference>
<feature type="compositionally biased region" description="Polar residues" evidence="8">
    <location>
        <begin position="201"/>
        <end position="211"/>
    </location>
</feature>
<dbReference type="Proteomes" id="UP000001064">
    <property type="component" value="Unassembled WGS sequence"/>
</dbReference>
<dbReference type="GO" id="GO:0003677">
    <property type="term" value="F:DNA binding"/>
    <property type="evidence" value="ECO:0007669"/>
    <property type="project" value="UniProtKB-KW"/>
</dbReference>
<dbReference type="GO" id="GO:0008408">
    <property type="term" value="F:3'-5' exonuclease activity"/>
    <property type="evidence" value="ECO:0007669"/>
    <property type="project" value="InterPro"/>
</dbReference>
<feature type="domain" description="DNA-directed DNA polymerase family A palm" evidence="10">
    <location>
        <begin position="1069"/>
        <end position="1296"/>
    </location>
</feature>
<dbReference type="InterPro" id="IPR029060">
    <property type="entry name" value="PIN-like_dom_sf"/>
</dbReference>